<dbReference type="InterPro" id="IPR001932">
    <property type="entry name" value="PPM-type_phosphatase-like_dom"/>
</dbReference>
<dbReference type="EMBL" id="FPIP01000010">
    <property type="protein sequence ID" value="SFW49754.1"/>
    <property type="molecule type" value="Genomic_DNA"/>
</dbReference>
<reference evidence="2 3" key="1">
    <citation type="submission" date="2016-11" db="EMBL/GenBank/DDBJ databases">
        <authorList>
            <person name="Jaros S."/>
            <person name="Januszkiewicz K."/>
            <person name="Wedrychowicz H."/>
        </authorList>
    </citation>
    <scope>NUCLEOTIDE SEQUENCE [LARGE SCALE GENOMIC DNA]</scope>
    <source>
        <strain evidence="2 3">YL228</strain>
    </source>
</reference>
<sequence length="259" mass="29061">MKYVFSYVTTEGAVRKINQDSLFIVTAKYKDDEIFFGAVCDGVGGLSGGEKASGYVCKRINAWFTEDFSELMSSGASILKIRKSLDDRLHQLSDNINAYAEKKNSDMATTFTSLLVIPQMRHILIAHVGDSRLYRIDDEEIKLMTSDHSVVAQEVRNGIITEEMAENDPRQNQLTNCIGAGLEDTSYDYSIADISEGSCYMLCSDGFRKKISSDEIQEYLAPSNNKDEKTITYNLECLKNKVMKRGEKDNITALMVKLC</sequence>
<evidence type="ECO:0000259" key="1">
    <source>
        <dbReference type="PROSITE" id="PS51746"/>
    </source>
</evidence>
<dbReference type="Gene3D" id="3.60.40.10">
    <property type="entry name" value="PPM-type phosphatase domain"/>
    <property type="match status" value="1"/>
</dbReference>
<gene>
    <name evidence="2" type="ORF">SAMN02910280_0033</name>
</gene>
<evidence type="ECO:0000313" key="2">
    <source>
        <dbReference type="EMBL" id="SFW49754.1"/>
    </source>
</evidence>
<dbReference type="Pfam" id="PF13672">
    <property type="entry name" value="PP2C_2"/>
    <property type="match status" value="1"/>
</dbReference>
<dbReference type="SUPFAM" id="SSF81606">
    <property type="entry name" value="PP2C-like"/>
    <property type="match status" value="1"/>
</dbReference>
<proteinExistence type="predicted"/>
<dbReference type="SMART" id="SM00331">
    <property type="entry name" value="PP2C_SIG"/>
    <property type="match status" value="1"/>
</dbReference>
<dbReference type="RefSeq" id="WP_072301105.1">
    <property type="nucleotide sequence ID" value="NZ_FPIP01000010.1"/>
</dbReference>
<feature type="domain" description="PPM-type phosphatase" evidence="1">
    <location>
        <begin position="4"/>
        <end position="258"/>
    </location>
</feature>
<organism evidence="2 3">
    <name type="scientific">Ruminococcus flavefaciens</name>
    <dbReference type="NCBI Taxonomy" id="1265"/>
    <lineage>
        <taxon>Bacteria</taxon>
        <taxon>Bacillati</taxon>
        <taxon>Bacillota</taxon>
        <taxon>Clostridia</taxon>
        <taxon>Eubacteriales</taxon>
        <taxon>Oscillospiraceae</taxon>
        <taxon>Ruminococcus</taxon>
    </lineage>
</organism>
<dbReference type="SMART" id="SM00332">
    <property type="entry name" value="PP2Cc"/>
    <property type="match status" value="1"/>
</dbReference>
<dbReference type="AlphaFoldDB" id="A0A1K1PPW2"/>
<protein>
    <submittedName>
        <fullName evidence="2">Serine/threonine protein phosphatase PrpC</fullName>
    </submittedName>
</protein>
<name>A0A1K1PPW2_RUMFL</name>
<dbReference type="InterPro" id="IPR036457">
    <property type="entry name" value="PPM-type-like_dom_sf"/>
</dbReference>
<dbReference type="CDD" id="cd00143">
    <property type="entry name" value="PP2Cc"/>
    <property type="match status" value="1"/>
</dbReference>
<dbReference type="Proteomes" id="UP000183461">
    <property type="component" value="Unassembled WGS sequence"/>
</dbReference>
<accession>A0A1K1PPW2</accession>
<dbReference type="PROSITE" id="PS51746">
    <property type="entry name" value="PPM_2"/>
    <property type="match status" value="1"/>
</dbReference>
<evidence type="ECO:0000313" key="3">
    <source>
        <dbReference type="Proteomes" id="UP000183461"/>
    </source>
</evidence>